<proteinExistence type="predicted"/>
<dbReference type="InterPro" id="IPR051531">
    <property type="entry name" value="N-acetyltransferase"/>
</dbReference>
<gene>
    <name evidence="2" type="ORF">CUC44_13065</name>
</gene>
<protein>
    <submittedName>
        <fullName evidence="2">GNAT family N-acetyltransferase</fullName>
    </submittedName>
</protein>
<dbReference type="OrthoDB" id="9801656at2"/>
<keyword evidence="3" id="KW-1185">Reference proteome</keyword>
<comment type="caution">
    <text evidence="2">The sequence shown here is derived from an EMBL/GenBank/DDBJ whole genome shotgun (WGS) entry which is preliminary data.</text>
</comment>
<dbReference type="PROSITE" id="PS51186">
    <property type="entry name" value="GNAT"/>
    <property type="match status" value="1"/>
</dbReference>
<reference evidence="2 3" key="1">
    <citation type="submission" date="2017-11" db="EMBL/GenBank/DDBJ databases">
        <title>Draft genome sequence of environmental isolate Aeromonas lusitania sp. nov. MDC 2473.</title>
        <authorList>
            <person name="Colston S.M."/>
            <person name="Navarro A."/>
            <person name="Martinez-Murcia A.J."/>
            <person name="Graf J."/>
        </authorList>
    </citation>
    <scope>NUCLEOTIDE SEQUENCE [LARGE SCALE GENOMIC DNA]</scope>
    <source>
        <strain evidence="2 3">MDC 2473</strain>
    </source>
</reference>
<evidence type="ECO:0000313" key="2">
    <source>
        <dbReference type="EMBL" id="PJC92781.1"/>
    </source>
</evidence>
<dbReference type="Proteomes" id="UP000232060">
    <property type="component" value="Unassembled WGS sequence"/>
</dbReference>
<dbReference type="AlphaFoldDB" id="A0A2M8H8E1"/>
<dbReference type="GO" id="GO:0016747">
    <property type="term" value="F:acyltransferase activity, transferring groups other than amino-acyl groups"/>
    <property type="evidence" value="ECO:0007669"/>
    <property type="project" value="InterPro"/>
</dbReference>
<evidence type="ECO:0000313" key="3">
    <source>
        <dbReference type="Proteomes" id="UP000232060"/>
    </source>
</evidence>
<dbReference type="InterPro" id="IPR016181">
    <property type="entry name" value="Acyl_CoA_acyltransferase"/>
</dbReference>
<accession>A0A2M8H8E1</accession>
<feature type="domain" description="N-acetyltransferase" evidence="1">
    <location>
        <begin position="145"/>
        <end position="307"/>
    </location>
</feature>
<dbReference type="PANTHER" id="PTHR43792">
    <property type="entry name" value="GNAT FAMILY, PUTATIVE (AFU_ORTHOLOGUE AFUA_3G00765)-RELATED-RELATED"/>
    <property type="match status" value="1"/>
</dbReference>
<dbReference type="PANTHER" id="PTHR43792:SF1">
    <property type="entry name" value="N-ACETYLTRANSFERASE DOMAIN-CONTAINING PROTEIN"/>
    <property type="match status" value="1"/>
</dbReference>
<dbReference type="Gene3D" id="3.40.630.30">
    <property type="match status" value="1"/>
</dbReference>
<dbReference type="RefSeq" id="WP_100860363.1">
    <property type="nucleotide sequence ID" value="NZ_PGCP01000019.1"/>
</dbReference>
<dbReference type="SUPFAM" id="SSF55729">
    <property type="entry name" value="Acyl-CoA N-acyltransferases (Nat)"/>
    <property type="match status" value="1"/>
</dbReference>
<keyword evidence="2" id="KW-0808">Transferase</keyword>
<dbReference type="Pfam" id="PF13302">
    <property type="entry name" value="Acetyltransf_3"/>
    <property type="match status" value="1"/>
</dbReference>
<evidence type="ECO:0000259" key="1">
    <source>
        <dbReference type="PROSITE" id="PS51186"/>
    </source>
</evidence>
<dbReference type="EMBL" id="PGCP01000019">
    <property type="protein sequence ID" value="PJC92781.1"/>
    <property type="molecule type" value="Genomic_DNA"/>
</dbReference>
<name>A0A2M8H8E1_9GAMM</name>
<dbReference type="InterPro" id="IPR000182">
    <property type="entry name" value="GNAT_dom"/>
</dbReference>
<organism evidence="2 3">
    <name type="scientific">Aeromonas lusitana</name>
    <dbReference type="NCBI Taxonomy" id="931529"/>
    <lineage>
        <taxon>Bacteria</taxon>
        <taxon>Pseudomonadati</taxon>
        <taxon>Pseudomonadota</taxon>
        <taxon>Gammaproteobacteria</taxon>
        <taxon>Aeromonadales</taxon>
        <taxon>Aeromonadaceae</taxon>
        <taxon>Aeromonas</taxon>
    </lineage>
</organism>
<sequence length="416" mass="45083">MELLIEGGLWQPHWLVALQAWRGQGNRWQLLQSRRGGRYPEDEVAPWVACPPDGTLSASALLAAWLDGDEAPLMAKDPSHQILISASCALLTLAKESGLLTLGPVGADLTLGPNDDLADVLGRLLARRLIIPELRESGASPAPGLVLRPLRPEDEADIAHYCADAALARYTLNIPHPYPPEAARDWLAMSGRKAALGLGWTWALSLPEDAGVAPLIGVISLHWNGELAWWVGVPWQNRGLATRAATLVKSFGFERLQLPALTARHMPDNLASARVMGKIGMRYIGRRPGADRQAGELSHWRLDCPLMVAEDVRASLEPLLADPRVVVAIGHGDWTRGREGAPELALFMDDTKSVVGRDADRASGLIVRRHPLSWLAQQGPLAWTHKHGVLLKERGELGLGYLLGLLDPASAGNRPG</sequence>